<feature type="transmembrane region" description="Helical" evidence="1">
    <location>
        <begin position="39"/>
        <end position="62"/>
    </location>
</feature>
<organism evidence="2 3">
    <name type="scientific">Frigoriflavimonas asaccharolytica</name>
    <dbReference type="NCBI Taxonomy" id="2735899"/>
    <lineage>
        <taxon>Bacteria</taxon>
        <taxon>Pseudomonadati</taxon>
        <taxon>Bacteroidota</taxon>
        <taxon>Flavobacteriia</taxon>
        <taxon>Flavobacteriales</taxon>
        <taxon>Weeksellaceae</taxon>
        <taxon>Frigoriflavimonas</taxon>
    </lineage>
</organism>
<evidence type="ECO:0000256" key="1">
    <source>
        <dbReference type="SAM" id="Phobius"/>
    </source>
</evidence>
<dbReference type="RefSeq" id="WP_173777894.1">
    <property type="nucleotide sequence ID" value="NZ_JABSNO010000002.1"/>
</dbReference>
<accession>A0A8J8G786</accession>
<protein>
    <submittedName>
        <fullName evidence="2">Uncharacterized protein</fullName>
    </submittedName>
</protein>
<sequence length="129" mass="14750">MNKFKILKYESKTQIILSAIATVICLFTLAMGGGDELTFAFLISLFLIGFFNIIGFIIRLIVVKNQLNFIYIALLFGYFVIISTLTNVMQLREEILINIGGSFAVLLNVFYLWYGDYLVKNWAIEDKNV</sequence>
<feature type="transmembrane region" description="Helical" evidence="1">
    <location>
        <begin position="15"/>
        <end position="33"/>
    </location>
</feature>
<reference evidence="2" key="1">
    <citation type="submission" date="2020-05" db="EMBL/GenBank/DDBJ databases">
        <title>Genomic Encyclopedia of Type Strains, Phase IV (KMG-V): Genome sequencing to study the core and pangenomes of soil and plant-associated prokaryotes.</title>
        <authorList>
            <person name="Whitman W."/>
        </authorList>
    </citation>
    <scope>NUCLEOTIDE SEQUENCE</scope>
    <source>
        <strain evidence="2">16F</strain>
    </source>
</reference>
<keyword evidence="1" id="KW-1133">Transmembrane helix</keyword>
<comment type="caution">
    <text evidence="2">The sequence shown here is derived from an EMBL/GenBank/DDBJ whole genome shotgun (WGS) entry which is preliminary data.</text>
</comment>
<feature type="transmembrane region" description="Helical" evidence="1">
    <location>
        <begin position="95"/>
        <end position="114"/>
    </location>
</feature>
<gene>
    <name evidence="2" type="ORF">HNQ03_000323</name>
</gene>
<keyword evidence="3" id="KW-1185">Reference proteome</keyword>
<evidence type="ECO:0000313" key="3">
    <source>
        <dbReference type="Proteomes" id="UP000610746"/>
    </source>
</evidence>
<dbReference type="AlphaFoldDB" id="A0A8J8G786"/>
<keyword evidence="1" id="KW-0812">Transmembrane</keyword>
<evidence type="ECO:0000313" key="2">
    <source>
        <dbReference type="EMBL" id="NRS91257.1"/>
    </source>
</evidence>
<name>A0A8J8G786_9FLAO</name>
<proteinExistence type="predicted"/>
<dbReference type="EMBL" id="JABSNO010000002">
    <property type="protein sequence ID" value="NRS91257.1"/>
    <property type="molecule type" value="Genomic_DNA"/>
</dbReference>
<dbReference type="Proteomes" id="UP000610746">
    <property type="component" value="Unassembled WGS sequence"/>
</dbReference>
<keyword evidence="1" id="KW-0472">Membrane</keyword>
<feature type="transmembrane region" description="Helical" evidence="1">
    <location>
        <begin position="69"/>
        <end position="89"/>
    </location>
</feature>